<evidence type="ECO:0000313" key="3">
    <source>
        <dbReference type="Proteomes" id="UP000220840"/>
    </source>
</evidence>
<name>A0A2A7MIB9_9CLOT</name>
<accession>A0A2A7MIB9</accession>
<reference evidence="2 3" key="1">
    <citation type="submission" date="2017-10" db="EMBL/GenBank/DDBJ databases">
        <title>Effective Description of Clostridium neonatale sp. nov. linked to necrotizing enterocolitis in neonates and a clarification of species assignable to the genus Clostridium (Prazmowski 1880) emend. Lawson and Rainey 2016.</title>
        <authorList>
            <person name="Bernard K."/>
            <person name="Burdz T."/>
            <person name="Wiebe D."/>
            <person name="Balcewich B."/>
            <person name="Alfa M."/>
            <person name="Bernier A.-M."/>
        </authorList>
    </citation>
    <scope>NUCLEOTIDE SEQUENCE [LARGE SCALE GENOMIC DNA]</scope>
    <source>
        <strain evidence="2 3">LCDC99A005</strain>
    </source>
</reference>
<dbReference type="AlphaFoldDB" id="A0A2A7MIB9"/>
<comment type="caution">
    <text evidence="2">The sequence shown here is derived from an EMBL/GenBank/DDBJ whole genome shotgun (WGS) entry which is preliminary data.</text>
</comment>
<evidence type="ECO:0000256" key="1">
    <source>
        <dbReference type="SAM" id="Phobius"/>
    </source>
</evidence>
<dbReference type="STRING" id="137838.GCA_001458595_02880"/>
<feature type="transmembrane region" description="Helical" evidence="1">
    <location>
        <begin position="6"/>
        <end position="23"/>
    </location>
</feature>
<sequence length="49" mass="5527">MIEIVITSIIVILAVFILIKSMFNSKNGKCNCGYDKCSTKNKCIKRDDN</sequence>
<dbReference type="EMBL" id="PDCJ01000001">
    <property type="protein sequence ID" value="PEG31455.1"/>
    <property type="molecule type" value="Genomic_DNA"/>
</dbReference>
<keyword evidence="1" id="KW-0472">Membrane</keyword>
<proteinExistence type="predicted"/>
<protein>
    <submittedName>
        <fullName evidence="2">FeoB-associated Cys-rich membrane protein</fullName>
    </submittedName>
</protein>
<evidence type="ECO:0000313" key="2">
    <source>
        <dbReference type="EMBL" id="PEG31455.1"/>
    </source>
</evidence>
<keyword evidence="1" id="KW-1133">Transmembrane helix</keyword>
<organism evidence="2 3">
    <name type="scientific">Clostridium neonatale</name>
    <dbReference type="NCBI Taxonomy" id="137838"/>
    <lineage>
        <taxon>Bacteria</taxon>
        <taxon>Bacillati</taxon>
        <taxon>Bacillota</taxon>
        <taxon>Clostridia</taxon>
        <taxon>Eubacteriales</taxon>
        <taxon>Clostridiaceae</taxon>
        <taxon>Clostridium</taxon>
    </lineage>
</organism>
<gene>
    <name evidence="2" type="ORF">CQ394_07050</name>
</gene>
<dbReference type="RefSeq" id="WP_097919302.1">
    <property type="nucleotide sequence ID" value="NZ_CAMRXB010000049.1"/>
</dbReference>
<keyword evidence="3" id="KW-1185">Reference proteome</keyword>
<dbReference type="Proteomes" id="UP000220840">
    <property type="component" value="Unassembled WGS sequence"/>
</dbReference>
<keyword evidence="1" id="KW-0812">Transmembrane</keyword>